<evidence type="ECO:0000256" key="1">
    <source>
        <dbReference type="ARBA" id="ARBA00004502"/>
    </source>
</evidence>
<dbReference type="GO" id="GO:0016298">
    <property type="term" value="F:lipase activity"/>
    <property type="evidence" value="ECO:0007669"/>
    <property type="project" value="InterPro"/>
</dbReference>
<dbReference type="GO" id="GO:0019915">
    <property type="term" value="P:lipid storage"/>
    <property type="evidence" value="ECO:0007669"/>
    <property type="project" value="InterPro"/>
</dbReference>
<evidence type="ECO:0000256" key="5">
    <source>
        <dbReference type="SAM" id="MobiDB-lite"/>
    </source>
</evidence>
<dbReference type="InterPro" id="IPR029058">
    <property type="entry name" value="AB_hydrolase_fold"/>
</dbReference>
<gene>
    <name evidence="6" type="ORF">RDB_LOCUS71035</name>
</gene>
<sequence length="346" mass="38035">MLSLPPFLQPHPYGDTRQSGQEQTQDVKTHCPVTFSHNSEPGSVTGITDAEWWSPLPQNGSATPDALLLFIPGNPGLVEFYTEFLEHLHHTFNKAGTRLAILVRGHIGHAPSLSTGNSSWTVGLDSQVTSVIELYDCVRDFYGPSTKIILAGHSVGSWITTQVMHARPNTASGALLLFPTVSNIASTPNGRKLSWLFRRPIPIIVSNLSRLLTFPPFSAIPYTLSYWSKFNDYPSDQLDIIKSLVTSPHVVYSTLTMAHDEMQTIGSLGSASSTVQATCERERSCIYACFAAKDEWVGDEVSSVRAMLDEHRVVVRNDDVPHAFCIGHSIPVAETCSEWIKEILTG</sequence>
<dbReference type="InterPro" id="IPR019363">
    <property type="entry name" value="LDAH"/>
</dbReference>
<keyword evidence="4" id="KW-0378">Hydrolase</keyword>
<dbReference type="Pfam" id="PF10230">
    <property type="entry name" value="LIDHydrolase"/>
    <property type="match status" value="1"/>
</dbReference>
<keyword evidence="3" id="KW-0551">Lipid droplet</keyword>
<comment type="similarity">
    <text evidence="2">Belongs to the AB hydrolase superfamily. LDAH family.</text>
</comment>
<evidence type="ECO:0000313" key="6">
    <source>
        <dbReference type="EMBL" id="CAE6437054.1"/>
    </source>
</evidence>
<dbReference type="Gene3D" id="3.40.50.1820">
    <property type="entry name" value="alpha/beta hydrolase"/>
    <property type="match status" value="1"/>
</dbReference>
<comment type="subcellular location">
    <subcellularLocation>
        <location evidence="1">Lipid droplet</location>
    </subcellularLocation>
</comment>
<feature type="region of interest" description="Disordered" evidence="5">
    <location>
        <begin position="1"/>
        <end position="27"/>
    </location>
</feature>
<dbReference type="SUPFAM" id="SSF53474">
    <property type="entry name" value="alpha/beta-Hydrolases"/>
    <property type="match status" value="1"/>
</dbReference>
<comment type="caution">
    <text evidence="6">The sequence shown here is derived from an EMBL/GenBank/DDBJ whole genome shotgun (WGS) entry which is preliminary data.</text>
</comment>
<reference evidence="6" key="1">
    <citation type="submission" date="2021-01" db="EMBL/GenBank/DDBJ databases">
        <authorList>
            <person name="Kaushik A."/>
        </authorList>
    </citation>
    <scope>NUCLEOTIDE SEQUENCE</scope>
    <source>
        <strain evidence="6">AG2-2IIIB</strain>
    </source>
</reference>
<evidence type="ECO:0000256" key="3">
    <source>
        <dbReference type="ARBA" id="ARBA00022677"/>
    </source>
</evidence>
<evidence type="ECO:0000256" key="2">
    <source>
        <dbReference type="ARBA" id="ARBA00008300"/>
    </source>
</evidence>
<name>A0A8H3APU6_9AGAM</name>
<accession>A0A8H3APU6</accession>
<proteinExistence type="inferred from homology"/>
<dbReference type="EMBL" id="CAJMWT010002242">
    <property type="protein sequence ID" value="CAE6437054.1"/>
    <property type="molecule type" value="Genomic_DNA"/>
</dbReference>
<evidence type="ECO:0000256" key="4">
    <source>
        <dbReference type="ARBA" id="ARBA00022801"/>
    </source>
</evidence>
<protein>
    <submittedName>
        <fullName evidence="6">Uncharacterized protein</fullName>
    </submittedName>
</protein>
<evidence type="ECO:0000313" key="7">
    <source>
        <dbReference type="Proteomes" id="UP000663843"/>
    </source>
</evidence>
<feature type="compositionally biased region" description="Polar residues" evidence="5">
    <location>
        <begin position="16"/>
        <end position="26"/>
    </location>
</feature>
<organism evidence="6 7">
    <name type="scientific">Rhizoctonia solani</name>
    <dbReference type="NCBI Taxonomy" id="456999"/>
    <lineage>
        <taxon>Eukaryota</taxon>
        <taxon>Fungi</taxon>
        <taxon>Dikarya</taxon>
        <taxon>Basidiomycota</taxon>
        <taxon>Agaricomycotina</taxon>
        <taxon>Agaricomycetes</taxon>
        <taxon>Cantharellales</taxon>
        <taxon>Ceratobasidiaceae</taxon>
        <taxon>Rhizoctonia</taxon>
    </lineage>
</organism>
<dbReference type="PANTHER" id="PTHR13390:SF0">
    <property type="entry name" value="LIPID DROPLET-ASSOCIATED HYDROLASE"/>
    <property type="match status" value="1"/>
</dbReference>
<dbReference type="AlphaFoldDB" id="A0A8H3APU6"/>
<dbReference type="PANTHER" id="PTHR13390">
    <property type="entry name" value="LIPASE"/>
    <property type="match status" value="1"/>
</dbReference>
<dbReference type="Proteomes" id="UP000663843">
    <property type="component" value="Unassembled WGS sequence"/>
</dbReference>
<dbReference type="GO" id="GO:0005811">
    <property type="term" value="C:lipid droplet"/>
    <property type="evidence" value="ECO:0007669"/>
    <property type="project" value="UniProtKB-SubCell"/>
</dbReference>